<accession>A0A7M2XW81</accession>
<feature type="compositionally biased region" description="Basic and acidic residues" evidence="1">
    <location>
        <begin position="308"/>
        <end position="322"/>
    </location>
</feature>
<evidence type="ECO:0000256" key="1">
    <source>
        <dbReference type="SAM" id="MobiDB-lite"/>
    </source>
</evidence>
<feature type="region of interest" description="Disordered" evidence="1">
    <location>
        <begin position="299"/>
        <end position="337"/>
    </location>
</feature>
<evidence type="ECO:0000313" key="2">
    <source>
        <dbReference type="EMBL" id="QOW01858.1"/>
    </source>
</evidence>
<feature type="compositionally biased region" description="Acidic residues" evidence="1">
    <location>
        <begin position="240"/>
        <end position="253"/>
    </location>
</feature>
<sequence>MPATATATTARTAWESPAHPQWRQLGSRLTDWVDTLTPRRDVLVSVLPHHPGSGQPAGVFNHRTARITLDATQAMPGRPDPDRIDLRDERDRARFPVLTGVLAHEAGHATHTTRRYGLNGAVAEWAALLEEPRMEGRVAAGNPQARRWLQASALHLLGQIDPTSADHAARTLVLLGGRILAGVLDEESLPDLDAALAPWLTSEQIAVIAEQTDRAVSAADGDTEAITAAAETIASLFGDDAESASDGDGDGEGDCGAHHGPPGDGPLAAALTAVAVVAARELRAAAGIVDPSPAAAAARAARQAHTARAAEDQRIARQGLHESRRRQPTADDHKHAKALTRSLESAALRAVDVARTPSSTPPGRLRTSQLVRRQGQIHARVRPTATPWENARRRTVDTPSLLVGVALDISGSMEPFAEPTAVAAWALARAVRQVGGKAATVTWNHTPSLLPVAAVSGSVPVPAIGGGSIGLPAALRVLDRELVLGRDQGARMVVVVTDGDLPNPVAVREEVERLIAAGVRVLWLVTEDGGMTPPVGAEVAVIEDPSRIGQLIGAAAVTALRSEK</sequence>
<proteinExistence type="predicted"/>
<evidence type="ECO:0008006" key="4">
    <source>
        <dbReference type="Google" id="ProtNLM"/>
    </source>
</evidence>
<dbReference type="EMBL" id="CP063453">
    <property type="protein sequence ID" value="QOW01858.1"/>
    <property type="molecule type" value="Genomic_DNA"/>
</dbReference>
<keyword evidence="2" id="KW-0614">Plasmid</keyword>
<gene>
    <name evidence="2" type="ORF">INP59_27265</name>
</gene>
<dbReference type="InterPro" id="IPR036465">
    <property type="entry name" value="vWFA_dom_sf"/>
</dbReference>
<dbReference type="AlphaFoldDB" id="A0A7M2XW81"/>
<protein>
    <recommendedName>
        <fullName evidence="4">VWA domain containing CoxE-like protein</fullName>
    </recommendedName>
</protein>
<evidence type="ECO:0000313" key="3">
    <source>
        <dbReference type="Proteomes" id="UP000593818"/>
    </source>
</evidence>
<name>A0A7M2XW81_9NOCA</name>
<dbReference type="RefSeq" id="WP_193904142.1">
    <property type="nucleotide sequence ID" value="NZ_CP063453.1"/>
</dbReference>
<keyword evidence="3" id="KW-1185">Reference proteome</keyword>
<geneLocation type="plasmid" evidence="2 3">
    <name>pSID</name>
</geneLocation>
<feature type="region of interest" description="Disordered" evidence="1">
    <location>
        <begin position="353"/>
        <end position="378"/>
    </location>
</feature>
<reference evidence="2 3" key="1">
    <citation type="submission" date="2020-10" db="EMBL/GenBank/DDBJ databases">
        <title>Whole genome sequence of oil-degrading bacteria Rhodococcus pyridinivorans strain 5Ap.</title>
        <authorList>
            <person name="Akhremchuk A.E."/>
            <person name="Valentovich L.N."/>
            <person name="Charniauskaya M.I."/>
            <person name="Bukliarevich H.A."/>
            <person name="Titok M.A."/>
        </authorList>
    </citation>
    <scope>NUCLEOTIDE SEQUENCE [LARGE SCALE GENOMIC DNA]</scope>
    <source>
        <strain evidence="2 3">5Ap</strain>
        <plasmid evidence="2 3">pSID</plasmid>
    </source>
</reference>
<dbReference type="Proteomes" id="UP000593818">
    <property type="component" value="Plasmid pSID"/>
</dbReference>
<dbReference type="SUPFAM" id="SSF53300">
    <property type="entry name" value="vWA-like"/>
    <property type="match status" value="1"/>
</dbReference>
<feature type="region of interest" description="Disordered" evidence="1">
    <location>
        <begin position="240"/>
        <end position="263"/>
    </location>
</feature>
<organism evidence="2 3">
    <name type="scientific">Rhodococcus pyridinivorans</name>
    <dbReference type="NCBI Taxonomy" id="103816"/>
    <lineage>
        <taxon>Bacteria</taxon>
        <taxon>Bacillati</taxon>
        <taxon>Actinomycetota</taxon>
        <taxon>Actinomycetes</taxon>
        <taxon>Mycobacteriales</taxon>
        <taxon>Nocardiaceae</taxon>
        <taxon>Rhodococcus</taxon>
    </lineage>
</organism>